<comment type="caution">
    <text evidence="1">The sequence shown here is derived from an EMBL/GenBank/DDBJ whole genome shotgun (WGS) entry which is preliminary data.</text>
</comment>
<evidence type="ECO:0000313" key="2">
    <source>
        <dbReference type="Proteomes" id="UP000009319"/>
    </source>
</evidence>
<name>K0PE94_9HYPH</name>
<dbReference type="eggNOG" id="ENOG50314Y8">
    <property type="taxonomic scope" value="Bacteria"/>
</dbReference>
<accession>K0PE94</accession>
<proteinExistence type="predicted"/>
<organism evidence="1 2">
    <name type="scientific">Rhizobium mesoamericanum STM3625</name>
    <dbReference type="NCBI Taxonomy" id="1211777"/>
    <lineage>
        <taxon>Bacteria</taxon>
        <taxon>Pseudomonadati</taxon>
        <taxon>Pseudomonadota</taxon>
        <taxon>Alphaproteobacteria</taxon>
        <taxon>Hyphomicrobiales</taxon>
        <taxon>Rhizobiaceae</taxon>
        <taxon>Rhizobium/Agrobacterium group</taxon>
        <taxon>Rhizobium</taxon>
    </lineage>
</organism>
<gene>
    <name evidence="1" type="ORF">BN77_2039</name>
</gene>
<evidence type="ECO:0000313" key="1">
    <source>
        <dbReference type="EMBL" id="CCM74891.1"/>
    </source>
</evidence>
<protein>
    <submittedName>
        <fullName evidence="1">Uncharacterized protein</fullName>
    </submittedName>
</protein>
<keyword evidence="2" id="KW-1185">Reference proteome</keyword>
<dbReference type="STRING" id="1211777.BN77_2039"/>
<dbReference type="Proteomes" id="UP000009319">
    <property type="component" value="Unassembled WGS sequence"/>
</dbReference>
<dbReference type="AlphaFoldDB" id="K0PE94"/>
<reference evidence="1 2" key="1">
    <citation type="journal article" date="2013" name="Genome Announc.">
        <title>Draft Genome Sequence of Rhizobium mesoamericanum STM3625, a Nitrogen-Fixing Symbiont of Mimosa pudica Isolated in French Guiana (South America).</title>
        <authorList>
            <person name="Moulin L."/>
            <person name="Mornico D."/>
            <person name="Melkonian R."/>
            <person name="Klonowska A."/>
        </authorList>
    </citation>
    <scope>NUCLEOTIDE SEQUENCE [LARGE SCALE GENOMIC DNA]</scope>
    <source>
        <strain evidence="1 2">STM3625</strain>
    </source>
</reference>
<dbReference type="HOGENOM" id="CLU_196817_0_0_5"/>
<sequence length="79" mass="8753">MQYSGVSWEESTGTKAMTARFRPIHSGFETLRLANEQGRTTQSYSRIGFATNEQMVARGTGASGRIARPAAIFADFQQY</sequence>
<dbReference type="EMBL" id="CANI01000009">
    <property type="protein sequence ID" value="CCM74891.1"/>
    <property type="molecule type" value="Genomic_DNA"/>
</dbReference>